<dbReference type="PANTHER" id="PTHR43245:SF24">
    <property type="entry name" value="DEHYDROGENASE"/>
    <property type="match status" value="1"/>
</dbReference>
<dbReference type="Pfam" id="PF01370">
    <property type="entry name" value="Epimerase"/>
    <property type="match status" value="1"/>
</dbReference>
<accession>A0AAU8LYU1</accession>
<organism evidence="2">
    <name type="scientific">Candidatus Electrothrix aestuarii</name>
    <dbReference type="NCBI Taxonomy" id="3062594"/>
    <lineage>
        <taxon>Bacteria</taxon>
        <taxon>Pseudomonadati</taxon>
        <taxon>Thermodesulfobacteriota</taxon>
        <taxon>Desulfobulbia</taxon>
        <taxon>Desulfobulbales</taxon>
        <taxon>Desulfobulbaceae</taxon>
        <taxon>Candidatus Electrothrix</taxon>
    </lineage>
</organism>
<protein>
    <submittedName>
        <fullName evidence="2">NAD(P)-dependent oxidoreductase</fullName>
    </submittedName>
</protein>
<sequence>MPKKYKILVTGASGFVGRSFMQQFAARKDVQLLGIARRPLSMPNYLSVDLTQGLDIPFQPDVVIHAAAHVSPWGRKKAFSAHNVFATEQVIHFCKRNNLPRLVYLSSSSVFYQDKPQFDLTEESQIGPEFINEYAASKYEGEKRVRQYRGESVILRPRAVFGPGDTVLLPRILAAAEKGRLPILDSQAGAVIGDLIYIDSLCEYMLKAALDNNISGEYNLTNAEPVEMHSLLLDVLSRLGLPAPKRHIKVSTAMTLATVLENIYKFLGIAKEPPITRYGISVLAHSKTFNVEKMLRDFGPPSVSMREGVERYIQWKMQDAAC</sequence>
<reference evidence="2" key="1">
    <citation type="journal article" date="2024" name="Syst. Appl. Microbiol.">
        <title>First single-strain enrichments of Electrothrix cable bacteria, description of E. aestuarii sp. nov. and E. rattekaaiensis sp. nov., and proposal of a cable bacteria taxonomy following the rules of the SeqCode.</title>
        <authorList>
            <person name="Plum-Jensen L.E."/>
            <person name="Schramm A."/>
            <person name="Marshall I.P.G."/>
        </authorList>
    </citation>
    <scope>NUCLEOTIDE SEQUENCE</scope>
    <source>
        <strain evidence="2">Rat1</strain>
    </source>
</reference>
<dbReference type="EMBL" id="CP159373">
    <property type="protein sequence ID" value="XCN73980.1"/>
    <property type="molecule type" value="Genomic_DNA"/>
</dbReference>
<feature type="domain" description="NAD-dependent epimerase/dehydratase" evidence="1">
    <location>
        <begin position="7"/>
        <end position="219"/>
    </location>
</feature>
<dbReference type="KEGG" id="eaj:Q3M24_04275"/>
<dbReference type="InterPro" id="IPR050177">
    <property type="entry name" value="Lipid_A_modif_metabolic_enz"/>
</dbReference>
<dbReference type="InterPro" id="IPR036291">
    <property type="entry name" value="NAD(P)-bd_dom_sf"/>
</dbReference>
<reference evidence="2" key="2">
    <citation type="submission" date="2024-06" db="EMBL/GenBank/DDBJ databases">
        <authorList>
            <person name="Plum-Jensen L.E."/>
            <person name="Schramm A."/>
            <person name="Marshall I.P.G."/>
        </authorList>
    </citation>
    <scope>NUCLEOTIDE SEQUENCE</scope>
    <source>
        <strain evidence="2">Rat1</strain>
    </source>
</reference>
<evidence type="ECO:0000259" key="1">
    <source>
        <dbReference type="Pfam" id="PF01370"/>
    </source>
</evidence>
<dbReference type="PANTHER" id="PTHR43245">
    <property type="entry name" value="BIFUNCTIONAL POLYMYXIN RESISTANCE PROTEIN ARNA"/>
    <property type="match status" value="1"/>
</dbReference>
<name>A0AAU8LYU1_9BACT</name>
<dbReference type="InterPro" id="IPR001509">
    <property type="entry name" value="Epimerase_deHydtase"/>
</dbReference>
<dbReference type="AlphaFoldDB" id="A0AAU8LYU1"/>
<proteinExistence type="predicted"/>
<evidence type="ECO:0000313" key="2">
    <source>
        <dbReference type="EMBL" id="XCN73980.1"/>
    </source>
</evidence>
<gene>
    <name evidence="2" type="ORF">Q3M24_04275</name>
</gene>
<dbReference type="Gene3D" id="3.40.50.720">
    <property type="entry name" value="NAD(P)-binding Rossmann-like Domain"/>
    <property type="match status" value="1"/>
</dbReference>
<dbReference type="SUPFAM" id="SSF51735">
    <property type="entry name" value="NAD(P)-binding Rossmann-fold domains"/>
    <property type="match status" value="1"/>
</dbReference>